<name>A0ACB9MQG5_9MYRT</name>
<dbReference type="EMBL" id="CM042888">
    <property type="protein sequence ID" value="KAI4326592.1"/>
    <property type="molecule type" value="Genomic_DNA"/>
</dbReference>
<evidence type="ECO:0000313" key="1">
    <source>
        <dbReference type="EMBL" id="KAI4326592.1"/>
    </source>
</evidence>
<gene>
    <name evidence="1" type="ORF">MLD38_031890</name>
</gene>
<dbReference type="Proteomes" id="UP001057402">
    <property type="component" value="Chromosome 9"/>
</dbReference>
<protein>
    <submittedName>
        <fullName evidence="1">Uncharacterized protein</fullName>
    </submittedName>
</protein>
<organism evidence="1 2">
    <name type="scientific">Melastoma candidum</name>
    <dbReference type="NCBI Taxonomy" id="119954"/>
    <lineage>
        <taxon>Eukaryota</taxon>
        <taxon>Viridiplantae</taxon>
        <taxon>Streptophyta</taxon>
        <taxon>Embryophyta</taxon>
        <taxon>Tracheophyta</taxon>
        <taxon>Spermatophyta</taxon>
        <taxon>Magnoliopsida</taxon>
        <taxon>eudicotyledons</taxon>
        <taxon>Gunneridae</taxon>
        <taxon>Pentapetalae</taxon>
        <taxon>rosids</taxon>
        <taxon>malvids</taxon>
        <taxon>Myrtales</taxon>
        <taxon>Melastomataceae</taxon>
        <taxon>Melastomatoideae</taxon>
        <taxon>Melastomateae</taxon>
        <taxon>Melastoma</taxon>
    </lineage>
</organism>
<sequence>MKSSQDEEECRSSESGWTMYLGSPTEDSGSTDGEDDNDDEQDQEAEEQSDCDNVGSIHGEGEEEDHEVRNEDDDCDGKGRDSDDSMASDASSRPHCPGFWAKSDEKGQQGKGTVHGRGKVRKNLKVGKK</sequence>
<reference evidence="2" key="1">
    <citation type="journal article" date="2023" name="Front. Plant Sci.">
        <title>Chromosomal-level genome assembly of Melastoma candidum provides insights into trichome evolution.</title>
        <authorList>
            <person name="Zhong Y."/>
            <person name="Wu W."/>
            <person name="Sun C."/>
            <person name="Zou P."/>
            <person name="Liu Y."/>
            <person name="Dai S."/>
            <person name="Zhou R."/>
        </authorList>
    </citation>
    <scope>NUCLEOTIDE SEQUENCE [LARGE SCALE GENOMIC DNA]</scope>
</reference>
<keyword evidence="2" id="KW-1185">Reference proteome</keyword>
<proteinExistence type="predicted"/>
<accession>A0ACB9MQG5</accession>
<comment type="caution">
    <text evidence="1">The sequence shown here is derived from an EMBL/GenBank/DDBJ whole genome shotgun (WGS) entry which is preliminary data.</text>
</comment>
<evidence type="ECO:0000313" key="2">
    <source>
        <dbReference type="Proteomes" id="UP001057402"/>
    </source>
</evidence>